<dbReference type="OrthoDB" id="1524405at2"/>
<reference evidence="2 3" key="1">
    <citation type="submission" date="2016-11" db="EMBL/GenBank/DDBJ databases">
        <title>Study of marine rhodopsin-containing bacteria.</title>
        <authorList>
            <person name="Yoshizawa S."/>
            <person name="Kumagai Y."/>
            <person name="Kogure K."/>
        </authorList>
    </citation>
    <scope>NUCLEOTIDE SEQUENCE [LARGE SCALE GENOMIC DNA]</scope>
    <source>
        <strain evidence="2 3">SAORIC-28</strain>
    </source>
</reference>
<organism evidence="2 3">
    <name type="scientific">Rubrivirga marina</name>
    <dbReference type="NCBI Taxonomy" id="1196024"/>
    <lineage>
        <taxon>Bacteria</taxon>
        <taxon>Pseudomonadati</taxon>
        <taxon>Rhodothermota</taxon>
        <taxon>Rhodothermia</taxon>
        <taxon>Rhodothermales</taxon>
        <taxon>Rubricoccaceae</taxon>
        <taxon>Rubrivirga</taxon>
    </lineage>
</organism>
<dbReference type="AlphaFoldDB" id="A0A271J4Y5"/>
<dbReference type="PROSITE" id="PS51257">
    <property type="entry name" value="PROKAR_LIPOPROTEIN"/>
    <property type="match status" value="1"/>
</dbReference>
<dbReference type="EMBL" id="MQWD01000001">
    <property type="protein sequence ID" value="PAP78572.1"/>
    <property type="molecule type" value="Genomic_DNA"/>
</dbReference>
<gene>
    <name evidence="2" type="ORF">BSZ37_20145</name>
</gene>
<keyword evidence="1" id="KW-0732">Signal</keyword>
<dbReference type="RefSeq" id="WP_095512248.1">
    <property type="nucleotide sequence ID" value="NZ_MQWD01000001.1"/>
</dbReference>
<feature type="signal peptide" evidence="1">
    <location>
        <begin position="1"/>
        <end position="21"/>
    </location>
</feature>
<evidence type="ECO:0000313" key="3">
    <source>
        <dbReference type="Proteomes" id="UP000216339"/>
    </source>
</evidence>
<dbReference type="Proteomes" id="UP000216339">
    <property type="component" value="Unassembled WGS sequence"/>
</dbReference>
<keyword evidence="3" id="KW-1185">Reference proteome</keyword>
<evidence type="ECO:0000256" key="1">
    <source>
        <dbReference type="SAM" id="SignalP"/>
    </source>
</evidence>
<comment type="caution">
    <text evidence="2">The sequence shown here is derived from an EMBL/GenBank/DDBJ whole genome shotgun (WGS) entry which is preliminary data.</text>
</comment>
<evidence type="ECO:0008006" key="4">
    <source>
        <dbReference type="Google" id="ProtNLM"/>
    </source>
</evidence>
<name>A0A271J4Y5_9BACT</name>
<sequence length="193" mass="21714">MNPLRVLLAATVLLGLSACDAGGGPDGSATSGVWAGTAEFKVDSLLADQNFRIVTDYETRYEFELTEDEDGLVIGYLNQYNTGTFLLREPRDGTDGQTVIERTVEWDDELVQTWPVYGTFYRPTLELDLPQAEAQGVFPKDIWTFTVVGDRARLEATKILHGYTFEVFEDYDSPYTIVLSPTNEDEFSMRRVD</sequence>
<evidence type="ECO:0000313" key="2">
    <source>
        <dbReference type="EMBL" id="PAP78572.1"/>
    </source>
</evidence>
<accession>A0A271J4Y5</accession>
<protein>
    <recommendedName>
        <fullName evidence="4">Lipocalin-like domain-containing protein</fullName>
    </recommendedName>
</protein>
<proteinExistence type="predicted"/>
<feature type="chain" id="PRO_5012222079" description="Lipocalin-like domain-containing protein" evidence="1">
    <location>
        <begin position="22"/>
        <end position="193"/>
    </location>
</feature>